<dbReference type="InterPro" id="IPR000649">
    <property type="entry name" value="IF-2B-related"/>
</dbReference>
<dbReference type="EMBL" id="JAJSPL020000004">
    <property type="protein sequence ID" value="KAK7747237.1"/>
    <property type="molecule type" value="Genomic_DNA"/>
</dbReference>
<protein>
    <recommendedName>
        <fullName evidence="4">Nudix hydrolase domain-containing protein</fullName>
    </recommendedName>
</protein>
<evidence type="ECO:0000313" key="6">
    <source>
        <dbReference type="Proteomes" id="UP001320245"/>
    </source>
</evidence>
<reference evidence="5 6" key="1">
    <citation type="journal article" date="2023" name="PLoS ONE">
        <title>Cytospora paraplurivora sp. nov. isolated from orchards with fruit tree decline syndrome in Ontario, Canada.</title>
        <authorList>
            <person name="Ilyukhin E."/>
            <person name="Nguyen H.D.T."/>
            <person name="Castle A.J."/>
            <person name="Ellouze W."/>
        </authorList>
    </citation>
    <scope>NUCLEOTIDE SEQUENCE [LARGE SCALE GENOMIC DNA]</scope>
    <source>
        <strain evidence="5 6">FDS-564</strain>
    </source>
</reference>
<dbReference type="InterPro" id="IPR037171">
    <property type="entry name" value="NagB/RpiA_transferase-like"/>
</dbReference>
<feature type="compositionally biased region" description="Basic and acidic residues" evidence="3">
    <location>
        <begin position="8"/>
        <end position="23"/>
    </location>
</feature>
<dbReference type="Pfam" id="PF01008">
    <property type="entry name" value="IF-2B"/>
    <property type="match status" value="2"/>
</dbReference>
<dbReference type="Gene3D" id="3.40.50.10470">
    <property type="entry name" value="Translation initiation factor eif-2b, domain 2"/>
    <property type="match status" value="1"/>
</dbReference>
<dbReference type="InterPro" id="IPR042529">
    <property type="entry name" value="IF_2B-like_C"/>
</dbReference>
<dbReference type="InterPro" id="IPR015797">
    <property type="entry name" value="NUDIX_hydrolase-like_dom_sf"/>
</dbReference>
<dbReference type="GO" id="GO:0019509">
    <property type="term" value="P:L-methionine salvage from methylthioadenosine"/>
    <property type="evidence" value="ECO:0007669"/>
    <property type="project" value="TreeGrafter"/>
</dbReference>
<sequence length="575" mass="63281">MASAGSSDSRRSDSRSRDRDTPLQKRSVVSSFLYKFVDEDGQRKTRVALFKRSGQVRTYQHRWAVISGSIESDDLSPQAAAWREIQEETTLTRTSLELMRQGKSYVLPDESIGREWTIYPFAFRLKDEREGGKGEKAIELDYEHETWAWYDPLEIEDSESFGAVPRLAESLRRVWFEKDLGLDAGAVLTNGLDRLKNDYQSGASQLAGVALEVLRDIILKLDSQQPSEAWWAKIRFAAWHIWKNGRESMGAAILSALISALKSIEDTIRQHEQQPAPEWRDAVLEELDHRIASSQDTAEAISAAFASFLRDHFAVRAESSRPIKILTLSESSTITHALRNVIANTNISLDLRVLESRPLFEGVSLASSLIHAVPLSERSTVQPANGPGQPRKAPAPKLQVTLYTDASSALASEDVDIVLIGADRIAESGAVSNKTGSLPAVLSAKHMSPNARIVIVSESGKVAPPGAAASHVVEDNGPTQLVRAWTAEFNGEGVRKAAGTLPSIPTGKQEGGQSRLDLPLGNDAVQIVIRNVLFEWVPPELVDVYVTEQGPWTIADIQKHSALVGAEEERLFKDI</sequence>
<accession>A0AAN9UI35</accession>
<evidence type="ECO:0000259" key="4">
    <source>
        <dbReference type="PROSITE" id="PS51462"/>
    </source>
</evidence>
<proteinExistence type="inferred from homology"/>
<dbReference type="SUPFAM" id="SSF100950">
    <property type="entry name" value="NagB/RpiA/CoA transferase-like"/>
    <property type="match status" value="1"/>
</dbReference>
<dbReference type="Proteomes" id="UP001320245">
    <property type="component" value="Unassembled WGS sequence"/>
</dbReference>
<dbReference type="CDD" id="cd18872">
    <property type="entry name" value="NUDIX_eIF-2B"/>
    <property type="match status" value="1"/>
</dbReference>
<keyword evidence="6" id="KW-1185">Reference proteome</keyword>
<evidence type="ECO:0000256" key="1">
    <source>
        <dbReference type="ARBA" id="ARBA00007251"/>
    </source>
</evidence>
<dbReference type="PANTHER" id="PTHR43475">
    <property type="entry name" value="METHYLTHIORIBOSE-1-PHOSPHATE ISOMERASE"/>
    <property type="match status" value="1"/>
</dbReference>
<feature type="region of interest" description="Disordered" evidence="3">
    <location>
        <begin position="1"/>
        <end position="23"/>
    </location>
</feature>
<dbReference type="InterPro" id="IPR000086">
    <property type="entry name" value="NUDIX_hydrolase_dom"/>
</dbReference>
<organism evidence="5 6">
    <name type="scientific">Cytospora paraplurivora</name>
    <dbReference type="NCBI Taxonomy" id="2898453"/>
    <lineage>
        <taxon>Eukaryota</taxon>
        <taxon>Fungi</taxon>
        <taxon>Dikarya</taxon>
        <taxon>Ascomycota</taxon>
        <taxon>Pezizomycotina</taxon>
        <taxon>Sordariomycetes</taxon>
        <taxon>Sordariomycetidae</taxon>
        <taxon>Diaporthales</taxon>
        <taxon>Cytosporaceae</taxon>
        <taxon>Cytospora</taxon>
    </lineage>
</organism>
<comment type="similarity">
    <text evidence="1 2">Belongs to the eIF-2B alpha/beta/delta subunits family.</text>
</comment>
<feature type="domain" description="Nudix hydrolase" evidence="4">
    <location>
        <begin position="24"/>
        <end position="178"/>
    </location>
</feature>
<dbReference type="Pfam" id="PF00293">
    <property type="entry name" value="NUDIX"/>
    <property type="match status" value="1"/>
</dbReference>
<dbReference type="PROSITE" id="PS51462">
    <property type="entry name" value="NUDIX"/>
    <property type="match status" value="1"/>
</dbReference>
<name>A0AAN9UI35_9PEZI</name>
<dbReference type="Gene3D" id="3.90.79.10">
    <property type="entry name" value="Nucleoside Triphosphate Pyrophosphohydrolase"/>
    <property type="match status" value="1"/>
</dbReference>
<dbReference type="GO" id="GO:0046523">
    <property type="term" value="F:S-methyl-5-thioribose-1-phosphate isomerase activity"/>
    <property type="evidence" value="ECO:0007669"/>
    <property type="project" value="TreeGrafter"/>
</dbReference>
<gene>
    <name evidence="5" type="ORF">SLS53_001490</name>
</gene>
<evidence type="ECO:0000313" key="5">
    <source>
        <dbReference type="EMBL" id="KAK7747237.1"/>
    </source>
</evidence>
<evidence type="ECO:0000256" key="3">
    <source>
        <dbReference type="SAM" id="MobiDB-lite"/>
    </source>
</evidence>
<dbReference type="PANTHER" id="PTHR43475:SF3">
    <property type="entry name" value="TRANSLATION INITIATION FACTOR EIF-2B SUBUNIT FAMILY PROTEIN (AFU_ORTHOLOGUE AFUA_2G14290)"/>
    <property type="match status" value="1"/>
</dbReference>
<evidence type="ECO:0000256" key="2">
    <source>
        <dbReference type="RuleBase" id="RU003814"/>
    </source>
</evidence>
<dbReference type="AlphaFoldDB" id="A0AAN9UI35"/>
<comment type="caution">
    <text evidence="5">The sequence shown here is derived from an EMBL/GenBank/DDBJ whole genome shotgun (WGS) entry which is preliminary data.</text>
</comment>
<dbReference type="SUPFAM" id="SSF55811">
    <property type="entry name" value="Nudix"/>
    <property type="match status" value="1"/>
</dbReference>